<reference evidence="2" key="1">
    <citation type="journal article" date="2020" name="Stud. Mycol.">
        <title>101 Dothideomycetes genomes: a test case for predicting lifestyles and emergence of pathogens.</title>
        <authorList>
            <person name="Haridas S."/>
            <person name="Albert R."/>
            <person name="Binder M."/>
            <person name="Bloem J."/>
            <person name="Labutti K."/>
            <person name="Salamov A."/>
            <person name="Andreopoulos B."/>
            <person name="Baker S."/>
            <person name="Barry K."/>
            <person name="Bills G."/>
            <person name="Bluhm B."/>
            <person name="Cannon C."/>
            <person name="Castanera R."/>
            <person name="Culley D."/>
            <person name="Daum C."/>
            <person name="Ezra D."/>
            <person name="Gonzalez J."/>
            <person name="Henrissat B."/>
            <person name="Kuo A."/>
            <person name="Liang C."/>
            <person name="Lipzen A."/>
            <person name="Lutzoni F."/>
            <person name="Magnuson J."/>
            <person name="Mondo S."/>
            <person name="Nolan M."/>
            <person name="Ohm R."/>
            <person name="Pangilinan J."/>
            <person name="Park H.-J."/>
            <person name="Ramirez L."/>
            <person name="Alfaro M."/>
            <person name="Sun H."/>
            <person name="Tritt A."/>
            <person name="Yoshinaga Y."/>
            <person name="Zwiers L.-H."/>
            <person name="Turgeon B."/>
            <person name="Goodwin S."/>
            <person name="Spatafora J."/>
            <person name="Crous P."/>
            <person name="Grigoriev I."/>
        </authorList>
    </citation>
    <scope>NUCLEOTIDE SEQUENCE</scope>
    <source>
        <strain evidence="2">CBS 101060</strain>
    </source>
</reference>
<protein>
    <submittedName>
        <fullName evidence="2">Uncharacterized protein</fullName>
    </submittedName>
</protein>
<accession>A0A9P4SF50</accession>
<sequence length="193" mass="22015">MFLTFTSHFGREYHYTALSYHTISPPALCAIFDKYFQVLQEIPAYHNSPSKFVQQSYSTRTTQCLEALAIYVSCGPHVDIVSTTGSFLQRMYAYFRTELTSERPQSRPSPSSAKHPASDDIRSDRKPKCARTEPDPVTAYRGKHYIGVEECRRAEEQARENFAVGIQVRSPDFSRSNQNPLEFCDIVLISDVL</sequence>
<comment type="caution">
    <text evidence="2">The sequence shown here is derived from an EMBL/GenBank/DDBJ whole genome shotgun (WGS) entry which is preliminary data.</text>
</comment>
<gene>
    <name evidence="2" type="ORF">M501DRAFT_626070</name>
</gene>
<organism evidence="2 3">
    <name type="scientific">Patellaria atrata CBS 101060</name>
    <dbReference type="NCBI Taxonomy" id="1346257"/>
    <lineage>
        <taxon>Eukaryota</taxon>
        <taxon>Fungi</taxon>
        <taxon>Dikarya</taxon>
        <taxon>Ascomycota</taxon>
        <taxon>Pezizomycotina</taxon>
        <taxon>Dothideomycetes</taxon>
        <taxon>Dothideomycetes incertae sedis</taxon>
        <taxon>Patellariales</taxon>
        <taxon>Patellariaceae</taxon>
        <taxon>Patellaria</taxon>
    </lineage>
</organism>
<proteinExistence type="predicted"/>
<evidence type="ECO:0000313" key="3">
    <source>
        <dbReference type="Proteomes" id="UP000799429"/>
    </source>
</evidence>
<dbReference type="AlphaFoldDB" id="A0A9P4SF50"/>
<feature type="compositionally biased region" description="Basic and acidic residues" evidence="1">
    <location>
        <begin position="116"/>
        <end position="134"/>
    </location>
</feature>
<evidence type="ECO:0000313" key="2">
    <source>
        <dbReference type="EMBL" id="KAF2840682.1"/>
    </source>
</evidence>
<name>A0A9P4SF50_9PEZI</name>
<dbReference type="Proteomes" id="UP000799429">
    <property type="component" value="Unassembled WGS sequence"/>
</dbReference>
<dbReference type="EMBL" id="MU006092">
    <property type="protein sequence ID" value="KAF2840682.1"/>
    <property type="molecule type" value="Genomic_DNA"/>
</dbReference>
<keyword evidence="3" id="KW-1185">Reference proteome</keyword>
<evidence type="ECO:0000256" key="1">
    <source>
        <dbReference type="SAM" id="MobiDB-lite"/>
    </source>
</evidence>
<feature type="region of interest" description="Disordered" evidence="1">
    <location>
        <begin position="99"/>
        <end position="136"/>
    </location>
</feature>